<accession>A0ABQ5XS40</accession>
<dbReference type="SUPFAM" id="SSF52200">
    <property type="entry name" value="Toll/Interleukin receptor TIR domain"/>
    <property type="match status" value="1"/>
</dbReference>
<comment type="caution">
    <text evidence="1">The sequence shown here is derived from an EMBL/GenBank/DDBJ whole genome shotgun (WGS) entry which is preliminary data.</text>
</comment>
<reference evidence="2" key="1">
    <citation type="journal article" date="2019" name="Int. J. Syst. Evol. Microbiol.">
        <title>The Global Catalogue of Microorganisms (GCM) 10K type strain sequencing project: providing services to taxonomists for standard genome sequencing and annotation.</title>
        <authorList>
            <consortium name="The Broad Institute Genomics Platform"/>
            <consortium name="The Broad Institute Genome Sequencing Center for Infectious Disease"/>
            <person name="Wu L."/>
            <person name="Ma J."/>
        </authorList>
    </citation>
    <scope>NUCLEOTIDE SEQUENCE [LARGE SCALE GENOMIC DNA]</scope>
    <source>
        <strain evidence="2">NBRC 111980</strain>
    </source>
</reference>
<dbReference type="RefSeq" id="WP_284321789.1">
    <property type="nucleotide sequence ID" value="NZ_BSOB01000030.1"/>
</dbReference>
<sequence>MARKKIVSISNGVASHGIDEPVTLPPRGRMLVFISHDSRDADLAEAFANLLSDVSAGTLKSFRSSDKKGTSGIEFGTEWYKAIMSQLGDATDVVALLTQHSIDRPWILYEAGVAKGKLDTNVLGVALGVPLEKVSSGPFGQFQNCGDDEDSLTKLVIQLIKRNPEASPRDEAVKMQVRVFLDGVKKLLVAKGKPVAQVGADDSSVAKLFEEVKVMVRELPERVDDRVRSATRRGDLRKGRRLHPMMFEELLFHPAFRGGRGEPAAAWLLFISAMREDFPWLYELGIELYRALRSGIEKDISEARHNLLAILEVTTHGPLFHEMYRPDEEELFFMAKHLPQMVERFLERTPGKLRSRASSGKAIESPKSDD</sequence>
<dbReference type="EMBL" id="BSOB01000030">
    <property type="protein sequence ID" value="GLQ94081.1"/>
    <property type="molecule type" value="Genomic_DNA"/>
</dbReference>
<organism evidence="1 2">
    <name type="scientific">Dyella acidisoli</name>
    <dbReference type="NCBI Taxonomy" id="1867834"/>
    <lineage>
        <taxon>Bacteria</taxon>
        <taxon>Pseudomonadati</taxon>
        <taxon>Pseudomonadota</taxon>
        <taxon>Gammaproteobacteria</taxon>
        <taxon>Lysobacterales</taxon>
        <taxon>Rhodanobacteraceae</taxon>
        <taxon>Dyella</taxon>
    </lineage>
</organism>
<gene>
    <name evidence="1" type="ORF">GCM10007901_30320</name>
</gene>
<evidence type="ECO:0000313" key="1">
    <source>
        <dbReference type="EMBL" id="GLQ94081.1"/>
    </source>
</evidence>
<name>A0ABQ5XS40_9GAMM</name>
<dbReference type="Gene3D" id="3.40.50.10140">
    <property type="entry name" value="Toll/interleukin-1 receptor homology (TIR) domain"/>
    <property type="match status" value="1"/>
</dbReference>
<evidence type="ECO:0008006" key="3">
    <source>
        <dbReference type="Google" id="ProtNLM"/>
    </source>
</evidence>
<dbReference type="InterPro" id="IPR035897">
    <property type="entry name" value="Toll_tir_struct_dom_sf"/>
</dbReference>
<evidence type="ECO:0000313" key="2">
    <source>
        <dbReference type="Proteomes" id="UP001156670"/>
    </source>
</evidence>
<keyword evidence="2" id="KW-1185">Reference proteome</keyword>
<dbReference type="Proteomes" id="UP001156670">
    <property type="component" value="Unassembled WGS sequence"/>
</dbReference>
<protein>
    <recommendedName>
        <fullName evidence="3">TIR domain-containing protein</fullName>
    </recommendedName>
</protein>
<proteinExistence type="predicted"/>